<keyword evidence="1" id="KW-0175">Coiled coil</keyword>
<gene>
    <name evidence="2" type="ordered locus">KKY_2693</name>
</gene>
<reference evidence="2 3" key="1">
    <citation type="journal article" date="2012" name="J. Bacteriol.">
        <title>Complete genome sequence of Pelagibacterium halotolerans B2T.</title>
        <authorList>
            <person name="Huo Y.Y."/>
            <person name="Cheng H."/>
            <person name="Han X.F."/>
            <person name="Jiang X.W."/>
            <person name="Sun C."/>
            <person name="Zhang X.Q."/>
            <person name="Zhu X.F."/>
            <person name="Liu Y.F."/>
            <person name="Li P.F."/>
            <person name="Ni P.X."/>
            <person name="Wu M."/>
        </authorList>
    </citation>
    <scope>NUCLEOTIDE SEQUENCE [LARGE SCALE GENOMIC DNA]</scope>
    <source>
        <strain evidence="3">DSM 22347 / JCM 15775 / CGMCC 1.7692 / B2</strain>
    </source>
</reference>
<dbReference type="HOGENOM" id="CLU_1460005_0_0_5"/>
<evidence type="ECO:0000313" key="2">
    <source>
        <dbReference type="EMBL" id="AEQ52701.1"/>
    </source>
</evidence>
<dbReference type="STRING" id="1082931.KKY_2693"/>
<proteinExistence type="predicted"/>
<organism evidence="2 3">
    <name type="scientific">Pelagibacterium halotolerans (strain DSM 22347 / JCM 15775 / CGMCC 1.7692 / B2)</name>
    <dbReference type="NCBI Taxonomy" id="1082931"/>
    <lineage>
        <taxon>Bacteria</taxon>
        <taxon>Pseudomonadati</taxon>
        <taxon>Pseudomonadota</taxon>
        <taxon>Alphaproteobacteria</taxon>
        <taxon>Hyphomicrobiales</taxon>
        <taxon>Devosiaceae</taxon>
        <taxon>Pelagibacterium</taxon>
    </lineage>
</organism>
<dbReference type="KEGG" id="phl:KKY_2693"/>
<sequence>MTWANEGALKHAIETLADRYPGENIEIVSTFDIAHAGWECDSRGALIRRDGKPELIIVDQTGGDDRPVREILEAKLDEYEELAAETRNALGQLLVLEGLPRRAIGVEDLTDEEMEMIKESTVEFDSDRDTVYHVAREAMRYRIAELSAEIERLEREIVDVGVEMSGLDYQDRDAIEAAIDKYRKR</sequence>
<protein>
    <submittedName>
        <fullName evidence="2">Uncharacterized protein</fullName>
    </submittedName>
</protein>
<dbReference type="AlphaFoldDB" id="G4RC78"/>
<dbReference type="Proteomes" id="UP000008850">
    <property type="component" value="Chromosome"/>
</dbReference>
<keyword evidence="3" id="KW-1185">Reference proteome</keyword>
<dbReference type="EMBL" id="CP003075">
    <property type="protein sequence ID" value="AEQ52701.1"/>
    <property type="molecule type" value="Genomic_DNA"/>
</dbReference>
<feature type="coiled-coil region" evidence="1">
    <location>
        <begin position="136"/>
        <end position="163"/>
    </location>
</feature>
<evidence type="ECO:0000313" key="3">
    <source>
        <dbReference type="Proteomes" id="UP000008850"/>
    </source>
</evidence>
<name>G4RC78_PELHB</name>
<dbReference type="RefSeq" id="WP_014131850.1">
    <property type="nucleotide sequence ID" value="NC_016078.1"/>
</dbReference>
<evidence type="ECO:0000256" key="1">
    <source>
        <dbReference type="SAM" id="Coils"/>
    </source>
</evidence>
<accession>G4RC78</accession>